<accession>A0A1V0AJN6</accession>
<dbReference type="AlphaFoldDB" id="A0A1V0AJN6"/>
<dbReference type="PANTHER" id="PTHR33175:SF3">
    <property type="entry name" value="DNA-BINDING PROTEIN HU-BETA"/>
    <property type="match status" value="1"/>
</dbReference>
<dbReference type="OrthoDB" id="9799835at2"/>
<feature type="region of interest" description="Disordered" evidence="4">
    <location>
        <begin position="53"/>
        <end position="93"/>
    </location>
</feature>
<dbReference type="GO" id="GO:0003677">
    <property type="term" value="F:DNA binding"/>
    <property type="evidence" value="ECO:0007669"/>
    <property type="project" value="UniProtKB-KW"/>
</dbReference>
<name>A0A1V0AJN6_9ACTN</name>
<organism evidence="5 6">
    <name type="scientific">[Actinomadura] parvosata subsp. kistnae</name>
    <dbReference type="NCBI Taxonomy" id="1909395"/>
    <lineage>
        <taxon>Bacteria</taxon>
        <taxon>Bacillati</taxon>
        <taxon>Actinomycetota</taxon>
        <taxon>Actinomycetes</taxon>
        <taxon>Streptosporangiales</taxon>
        <taxon>Streptosporangiaceae</taxon>
        <taxon>Nonomuraea</taxon>
    </lineage>
</organism>
<dbReference type="SMART" id="SM00411">
    <property type="entry name" value="BHL"/>
    <property type="match status" value="1"/>
</dbReference>
<dbReference type="PANTHER" id="PTHR33175">
    <property type="entry name" value="DNA-BINDING PROTEIN HU"/>
    <property type="match status" value="1"/>
</dbReference>
<dbReference type="SUPFAM" id="SSF47729">
    <property type="entry name" value="IHF-like DNA-binding proteins"/>
    <property type="match status" value="1"/>
</dbReference>
<dbReference type="Proteomes" id="UP000190797">
    <property type="component" value="Chromosome"/>
</dbReference>
<dbReference type="GO" id="GO:0030527">
    <property type="term" value="F:structural constituent of chromatin"/>
    <property type="evidence" value="ECO:0007669"/>
    <property type="project" value="InterPro"/>
</dbReference>
<protein>
    <recommendedName>
        <fullName evidence="7">Integration host factor</fullName>
    </recommendedName>
</protein>
<dbReference type="GO" id="GO:0030261">
    <property type="term" value="P:chromosome condensation"/>
    <property type="evidence" value="ECO:0007669"/>
    <property type="project" value="UniProtKB-KW"/>
</dbReference>
<evidence type="ECO:0000313" key="6">
    <source>
        <dbReference type="Proteomes" id="UP000190797"/>
    </source>
</evidence>
<sequence>MSKTELVAAIGDRIDDRSAAADAVGALIDMVTETIAAGREVRITGFLSLKPDLQPERTRRNPSTGKPFTQPAGWVVKVKPGSDLKTAAASRKP</sequence>
<evidence type="ECO:0000256" key="4">
    <source>
        <dbReference type="SAM" id="MobiDB-lite"/>
    </source>
</evidence>
<comment type="similarity">
    <text evidence="3">Belongs to the bacterial histone-like protein family.</text>
</comment>
<evidence type="ECO:0008006" key="7">
    <source>
        <dbReference type="Google" id="ProtNLM"/>
    </source>
</evidence>
<dbReference type="EMBL" id="CP017717">
    <property type="protein sequence ID" value="AQZ70431.1"/>
    <property type="molecule type" value="Genomic_DNA"/>
</dbReference>
<dbReference type="Gene3D" id="4.10.520.10">
    <property type="entry name" value="IHF-like DNA-binding proteins"/>
    <property type="match status" value="1"/>
</dbReference>
<dbReference type="KEGG" id="noa:BKM31_16160"/>
<evidence type="ECO:0000256" key="3">
    <source>
        <dbReference type="RuleBase" id="RU003939"/>
    </source>
</evidence>
<dbReference type="STRING" id="1909395.BKM31_16160"/>
<keyword evidence="2" id="KW-0238">DNA-binding</keyword>
<dbReference type="RefSeq" id="WP_155127364.1">
    <property type="nucleotide sequence ID" value="NZ_CP017717.1"/>
</dbReference>
<dbReference type="InterPro" id="IPR000119">
    <property type="entry name" value="Hist_DNA-bd"/>
</dbReference>
<evidence type="ECO:0000256" key="2">
    <source>
        <dbReference type="ARBA" id="ARBA00023125"/>
    </source>
</evidence>
<dbReference type="Pfam" id="PF00216">
    <property type="entry name" value="Bac_DNA_binding"/>
    <property type="match status" value="1"/>
</dbReference>
<reference evidence="6" key="1">
    <citation type="journal article" date="2017" name="Med. Chem. Commun.">
        <title>Nonomuraea sp. ATCC 55076 harbours the largest actinomycete chromosome to date and the kistamicin biosynthetic gene cluster.</title>
        <authorList>
            <person name="Nazari B."/>
            <person name="Forneris C.C."/>
            <person name="Gibson M.I."/>
            <person name="Moon K."/>
            <person name="Schramma K.R."/>
            <person name="Seyedsayamdost M.R."/>
        </authorList>
    </citation>
    <scope>NUCLEOTIDE SEQUENCE [LARGE SCALE GENOMIC DNA]</scope>
    <source>
        <strain evidence="6">ATCC 55076</strain>
    </source>
</reference>
<keyword evidence="1" id="KW-0226">DNA condensation</keyword>
<evidence type="ECO:0000256" key="1">
    <source>
        <dbReference type="ARBA" id="ARBA00023067"/>
    </source>
</evidence>
<dbReference type="GO" id="GO:0005829">
    <property type="term" value="C:cytosol"/>
    <property type="evidence" value="ECO:0007669"/>
    <property type="project" value="TreeGrafter"/>
</dbReference>
<evidence type="ECO:0000313" key="5">
    <source>
        <dbReference type="EMBL" id="AQZ70431.1"/>
    </source>
</evidence>
<proteinExistence type="inferred from homology"/>
<dbReference type="InterPro" id="IPR010992">
    <property type="entry name" value="IHF-like_DNA-bd_dom_sf"/>
</dbReference>
<keyword evidence="6" id="KW-1185">Reference proteome</keyword>
<gene>
    <name evidence="5" type="ORF">BKM31_16160</name>
</gene>